<dbReference type="Proteomes" id="UP000663828">
    <property type="component" value="Unassembled WGS sequence"/>
</dbReference>
<dbReference type="EMBL" id="CAJNOR010010235">
    <property type="protein sequence ID" value="CAF1652171.1"/>
    <property type="molecule type" value="Genomic_DNA"/>
</dbReference>
<evidence type="ECO:0000313" key="5">
    <source>
        <dbReference type="Proteomes" id="UP000663852"/>
    </source>
</evidence>
<accession>A0A815G2V7</accession>
<evidence type="ECO:0000256" key="1">
    <source>
        <dbReference type="SAM" id="Phobius"/>
    </source>
</evidence>
<dbReference type="OrthoDB" id="10067556at2759"/>
<feature type="transmembrane region" description="Helical" evidence="1">
    <location>
        <begin position="177"/>
        <end position="198"/>
    </location>
</feature>
<keyword evidence="1" id="KW-1133">Transmembrane helix</keyword>
<name>A0A815G2V7_ADIRI</name>
<reference evidence="2" key="1">
    <citation type="submission" date="2021-02" db="EMBL/GenBank/DDBJ databases">
        <authorList>
            <person name="Nowell W R."/>
        </authorList>
    </citation>
    <scope>NUCLEOTIDE SEQUENCE</scope>
</reference>
<keyword evidence="4" id="KW-1185">Reference proteome</keyword>
<proteinExistence type="predicted"/>
<feature type="transmembrane region" description="Helical" evidence="1">
    <location>
        <begin position="151"/>
        <end position="171"/>
    </location>
</feature>
<evidence type="ECO:0000313" key="3">
    <source>
        <dbReference type="EMBL" id="CAF1652171.1"/>
    </source>
</evidence>
<evidence type="ECO:0000313" key="4">
    <source>
        <dbReference type="Proteomes" id="UP000663828"/>
    </source>
</evidence>
<protein>
    <submittedName>
        <fullName evidence="2">Uncharacterized protein</fullName>
    </submittedName>
</protein>
<sequence>MLNTNATTQYGNSLLYMLPPGELSIQPYWIFGIQMLIIQIIQRTWNYCKHKTFFTGLEEYFLDDNRHRMDIDILDFLLLLPQFAHFIWYCFQQPKCMSYPSATIWKCYNIFGYKMANFIIPQCWNSFTNVIPKLFDSPSTSSWEKYLKGPVITMNSILVVVSLAYIFTNIIPMCGAYVWIFIIYLIFVGVLGGIILSFPESRREEMTHPLRYHQDHQSKTERFLHGFIYTIIFVLGFYIAPTMYNYSQYLYFGDTYLHSIVAEYRSRNTELYLEDLKVTEAIGHLTLSPLIDLILIPIFACLRGKI</sequence>
<evidence type="ECO:0000313" key="2">
    <source>
        <dbReference type="EMBL" id="CAF1333158.1"/>
    </source>
</evidence>
<dbReference type="Proteomes" id="UP000663852">
    <property type="component" value="Unassembled WGS sequence"/>
</dbReference>
<dbReference type="EMBL" id="CAJNOJ010000246">
    <property type="protein sequence ID" value="CAF1333158.1"/>
    <property type="molecule type" value="Genomic_DNA"/>
</dbReference>
<feature type="transmembrane region" description="Helical" evidence="1">
    <location>
        <begin position="223"/>
        <end position="244"/>
    </location>
</feature>
<keyword evidence="1" id="KW-0472">Membrane</keyword>
<dbReference type="AlphaFoldDB" id="A0A815G2V7"/>
<comment type="caution">
    <text evidence="2">The sequence shown here is derived from an EMBL/GenBank/DDBJ whole genome shotgun (WGS) entry which is preliminary data.</text>
</comment>
<feature type="transmembrane region" description="Helical" evidence="1">
    <location>
        <begin position="281"/>
        <end position="302"/>
    </location>
</feature>
<gene>
    <name evidence="2" type="ORF">EDS130_LOCUS32306</name>
    <name evidence="3" type="ORF">XAT740_LOCUS55195</name>
</gene>
<keyword evidence="1" id="KW-0812">Transmembrane</keyword>
<organism evidence="2 5">
    <name type="scientific">Adineta ricciae</name>
    <name type="common">Rotifer</name>
    <dbReference type="NCBI Taxonomy" id="249248"/>
    <lineage>
        <taxon>Eukaryota</taxon>
        <taxon>Metazoa</taxon>
        <taxon>Spiralia</taxon>
        <taxon>Gnathifera</taxon>
        <taxon>Rotifera</taxon>
        <taxon>Eurotatoria</taxon>
        <taxon>Bdelloidea</taxon>
        <taxon>Adinetida</taxon>
        <taxon>Adinetidae</taxon>
        <taxon>Adineta</taxon>
    </lineage>
</organism>